<name>A0ABX7BIX2_9CAUL</name>
<feature type="compositionally biased region" description="Basic and acidic residues" evidence="1">
    <location>
        <begin position="10"/>
        <end position="26"/>
    </location>
</feature>
<dbReference type="InterPro" id="IPR029033">
    <property type="entry name" value="His_PPase_superfam"/>
</dbReference>
<dbReference type="Gene3D" id="3.40.50.1240">
    <property type="entry name" value="Phosphoglycerate mutase-like"/>
    <property type="match status" value="1"/>
</dbReference>
<dbReference type="PANTHER" id="PTHR47623:SF1">
    <property type="entry name" value="OS09G0287300 PROTEIN"/>
    <property type="match status" value="1"/>
</dbReference>
<evidence type="ECO:0000313" key="2">
    <source>
        <dbReference type="EMBL" id="QQQ17501.1"/>
    </source>
</evidence>
<evidence type="ECO:0000313" key="3">
    <source>
        <dbReference type="Proteomes" id="UP000595448"/>
    </source>
</evidence>
<dbReference type="InterPro" id="IPR013078">
    <property type="entry name" value="His_Pase_superF_clade-1"/>
</dbReference>
<gene>
    <name evidence="2" type="ORF">JIP62_09050</name>
</gene>
<proteinExistence type="predicted"/>
<dbReference type="RefSeq" id="WP_201101875.1">
    <property type="nucleotide sequence ID" value="NZ_CP067977.1"/>
</dbReference>
<dbReference type="CDD" id="cd07067">
    <property type="entry name" value="HP_PGM_like"/>
    <property type="match status" value="1"/>
</dbReference>
<sequence>MHRLILMRHAKAERDAPSGRDQDRPLSPRGQADAVLMGRALAERGWRPDRALVSTATRTRQTWDLVQEGLGDVEVRTDPALYNASPETLRRFVEASEDEVGCLIVVAHNPGIHLLAVEYLTESAASPSVLDRMSGGFPTGAAALFGVDVAGRCVHEGFLTPRALGGGADE</sequence>
<accession>A0ABX7BIX2</accession>
<dbReference type="Pfam" id="PF00300">
    <property type="entry name" value="His_Phos_1"/>
    <property type="match status" value="1"/>
</dbReference>
<dbReference type="PANTHER" id="PTHR47623">
    <property type="entry name" value="OS09G0287300 PROTEIN"/>
    <property type="match status" value="1"/>
</dbReference>
<feature type="region of interest" description="Disordered" evidence="1">
    <location>
        <begin position="9"/>
        <end position="30"/>
    </location>
</feature>
<dbReference type="EMBL" id="CP067977">
    <property type="protein sequence ID" value="QQQ17501.1"/>
    <property type="molecule type" value="Genomic_DNA"/>
</dbReference>
<dbReference type="Proteomes" id="UP000595448">
    <property type="component" value="Chromosome"/>
</dbReference>
<protein>
    <submittedName>
        <fullName evidence="2">Histidine phosphatase family protein</fullName>
    </submittedName>
</protein>
<evidence type="ECO:0000256" key="1">
    <source>
        <dbReference type="SAM" id="MobiDB-lite"/>
    </source>
</evidence>
<organism evidence="2 3">
    <name type="scientific">Brevundimonas vitisensis</name>
    <dbReference type="NCBI Taxonomy" id="2800818"/>
    <lineage>
        <taxon>Bacteria</taxon>
        <taxon>Pseudomonadati</taxon>
        <taxon>Pseudomonadota</taxon>
        <taxon>Alphaproteobacteria</taxon>
        <taxon>Caulobacterales</taxon>
        <taxon>Caulobacteraceae</taxon>
        <taxon>Brevundimonas</taxon>
    </lineage>
</organism>
<keyword evidence="3" id="KW-1185">Reference proteome</keyword>
<dbReference type="SUPFAM" id="SSF53254">
    <property type="entry name" value="Phosphoglycerate mutase-like"/>
    <property type="match status" value="1"/>
</dbReference>
<dbReference type="SMART" id="SM00855">
    <property type="entry name" value="PGAM"/>
    <property type="match status" value="1"/>
</dbReference>
<reference evidence="2 3" key="1">
    <citation type="submission" date="2021-01" db="EMBL/GenBank/DDBJ databases">
        <title>Brevundimonas vitis sp. nov., an bacterium isolated from grape (Vitis vinifera).</title>
        <authorList>
            <person name="Jiang L."/>
            <person name="Lee J."/>
        </authorList>
    </citation>
    <scope>NUCLEOTIDE SEQUENCE [LARGE SCALE GENOMIC DNA]</scope>
    <source>
        <strain evidence="2 3">GRTSA-9</strain>
    </source>
</reference>